<accession>A0A9D4G1M7</accession>
<reference evidence="1" key="1">
    <citation type="journal article" date="2019" name="bioRxiv">
        <title>The Genome of the Zebra Mussel, Dreissena polymorpha: A Resource for Invasive Species Research.</title>
        <authorList>
            <person name="McCartney M.A."/>
            <person name="Auch B."/>
            <person name="Kono T."/>
            <person name="Mallez S."/>
            <person name="Zhang Y."/>
            <person name="Obille A."/>
            <person name="Becker A."/>
            <person name="Abrahante J.E."/>
            <person name="Garbe J."/>
            <person name="Badalamenti J.P."/>
            <person name="Herman A."/>
            <person name="Mangelson H."/>
            <person name="Liachko I."/>
            <person name="Sullivan S."/>
            <person name="Sone E.D."/>
            <person name="Koren S."/>
            <person name="Silverstein K.A.T."/>
            <person name="Beckman K.B."/>
            <person name="Gohl D.M."/>
        </authorList>
    </citation>
    <scope>NUCLEOTIDE SEQUENCE</scope>
    <source>
        <strain evidence="1">Duluth1</strain>
        <tissue evidence="1">Whole animal</tissue>
    </source>
</reference>
<gene>
    <name evidence="1" type="ORF">DPMN_135329</name>
</gene>
<proteinExistence type="predicted"/>
<dbReference type="Proteomes" id="UP000828390">
    <property type="component" value="Unassembled WGS sequence"/>
</dbReference>
<evidence type="ECO:0000313" key="1">
    <source>
        <dbReference type="EMBL" id="KAH3806998.1"/>
    </source>
</evidence>
<name>A0A9D4G1M7_DREPO</name>
<dbReference type="EMBL" id="JAIWYP010000006">
    <property type="protein sequence ID" value="KAH3806998.1"/>
    <property type="molecule type" value="Genomic_DNA"/>
</dbReference>
<evidence type="ECO:0000313" key="2">
    <source>
        <dbReference type="Proteomes" id="UP000828390"/>
    </source>
</evidence>
<sequence>MLLGPLDGHSAKKAYGIEVSTLKSKNTVHITTNNSAGITMNVEKMEDATNFKYFRATLFNYCTSNA</sequence>
<organism evidence="1 2">
    <name type="scientific">Dreissena polymorpha</name>
    <name type="common">Zebra mussel</name>
    <name type="synonym">Mytilus polymorpha</name>
    <dbReference type="NCBI Taxonomy" id="45954"/>
    <lineage>
        <taxon>Eukaryota</taxon>
        <taxon>Metazoa</taxon>
        <taxon>Spiralia</taxon>
        <taxon>Lophotrochozoa</taxon>
        <taxon>Mollusca</taxon>
        <taxon>Bivalvia</taxon>
        <taxon>Autobranchia</taxon>
        <taxon>Heteroconchia</taxon>
        <taxon>Euheterodonta</taxon>
        <taxon>Imparidentia</taxon>
        <taxon>Neoheterodontei</taxon>
        <taxon>Myida</taxon>
        <taxon>Dreissenoidea</taxon>
        <taxon>Dreissenidae</taxon>
        <taxon>Dreissena</taxon>
    </lineage>
</organism>
<keyword evidence="2" id="KW-1185">Reference proteome</keyword>
<reference evidence="1" key="2">
    <citation type="submission" date="2020-11" db="EMBL/GenBank/DDBJ databases">
        <authorList>
            <person name="McCartney M.A."/>
            <person name="Auch B."/>
            <person name="Kono T."/>
            <person name="Mallez S."/>
            <person name="Becker A."/>
            <person name="Gohl D.M."/>
            <person name="Silverstein K.A.T."/>
            <person name="Koren S."/>
            <person name="Bechman K.B."/>
            <person name="Herman A."/>
            <person name="Abrahante J.E."/>
            <person name="Garbe J."/>
        </authorList>
    </citation>
    <scope>NUCLEOTIDE SEQUENCE</scope>
    <source>
        <strain evidence="1">Duluth1</strain>
        <tissue evidence="1">Whole animal</tissue>
    </source>
</reference>
<protein>
    <submittedName>
        <fullName evidence="1">Uncharacterized protein</fullName>
    </submittedName>
</protein>
<dbReference type="AlphaFoldDB" id="A0A9D4G1M7"/>
<comment type="caution">
    <text evidence="1">The sequence shown here is derived from an EMBL/GenBank/DDBJ whole genome shotgun (WGS) entry which is preliminary data.</text>
</comment>